<evidence type="ECO:0000313" key="4">
    <source>
        <dbReference type="Proteomes" id="UP000049983"/>
    </source>
</evidence>
<evidence type="ECO:0000256" key="2">
    <source>
        <dbReference type="RuleBase" id="RU362097"/>
    </source>
</evidence>
<keyword evidence="2" id="KW-0564">Palmitate</keyword>
<dbReference type="GO" id="GO:0015562">
    <property type="term" value="F:efflux transmembrane transporter activity"/>
    <property type="evidence" value="ECO:0007669"/>
    <property type="project" value="InterPro"/>
</dbReference>
<dbReference type="InterPro" id="IPR003423">
    <property type="entry name" value="OMP_efflux"/>
</dbReference>
<keyword evidence="2" id="KW-0812">Transmembrane</keyword>
<dbReference type="EMBL" id="CXWC01000002">
    <property type="protein sequence ID" value="CTQ65921.1"/>
    <property type="molecule type" value="Genomic_DNA"/>
</dbReference>
<dbReference type="Gene3D" id="1.20.1600.10">
    <property type="entry name" value="Outer membrane efflux proteins (OEP)"/>
    <property type="match status" value="1"/>
</dbReference>
<proteinExistence type="inferred from homology"/>
<dbReference type="GeneID" id="97668345"/>
<dbReference type="AlphaFoldDB" id="A0A0M7A8A5"/>
<dbReference type="Gene3D" id="2.20.200.10">
    <property type="entry name" value="Outer membrane efflux proteins (OEP)"/>
    <property type="match status" value="1"/>
</dbReference>
<dbReference type="Proteomes" id="UP000049983">
    <property type="component" value="Unassembled WGS sequence"/>
</dbReference>
<dbReference type="GO" id="GO:0005886">
    <property type="term" value="C:plasma membrane"/>
    <property type="evidence" value="ECO:0007669"/>
    <property type="project" value="UniProtKB-SubCell"/>
</dbReference>
<accession>A0A0M7A8A5</accession>
<evidence type="ECO:0000256" key="1">
    <source>
        <dbReference type="ARBA" id="ARBA00007613"/>
    </source>
</evidence>
<keyword evidence="2" id="KW-0449">Lipoprotein</keyword>
<keyword evidence="4" id="KW-1185">Reference proteome</keyword>
<dbReference type="PROSITE" id="PS51257">
    <property type="entry name" value="PROKAR_LIPOPROTEIN"/>
    <property type="match status" value="1"/>
</dbReference>
<dbReference type="PANTHER" id="PTHR30203:SF25">
    <property type="entry name" value="OUTER MEMBRANE PROTEIN-RELATED"/>
    <property type="match status" value="1"/>
</dbReference>
<dbReference type="STRING" id="311410.LA5095_02047"/>
<dbReference type="PANTHER" id="PTHR30203">
    <property type="entry name" value="OUTER MEMBRANE CATION EFFLUX PROTEIN"/>
    <property type="match status" value="1"/>
</dbReference>
<organism evidence="3 4">
    <name type="scientific">Roseibium album</name>
    <dbReference type="NCBI Taxonomy" id="311410"/>
    <lineage>
        <taxon>Bacteria</taxon>
        <taxon>Pseudomonadati</taxon>
        <taxon>Pseudomonadota</taxon>
        <taxon>Alphaproteobacteria</taxon>
        <taxon>Hyphomicrobiales</taxon>
        <taxon>Stappiaceae</taxon>
        <taxon>Roseibium</taxon>
    </lineage>
</organism>
<dbReference type="SUPFAM" id="SSF56954">
    <property type="entry name" value="Outer membrane efflux proteins (OEP)"/>
    <property type="match status" value="1"/>
</dbReference>
<comment type="similarity">
    <text evidence="1 2">Belongs to the outer membrane factor (OMF) (TC 1.B.17) family.</text>
</comment>
<protein>
    <submittedName>
        <fullName evidence="3">Outer membrane protein OprM</fullName>
    </submittedName>
</protein>
<dbReference type="RefSeq" id="WP_055114630.1">
    <property type="nucleotide sequence ID" value="NZ_CXWA01000002.1"/>
</dbReference>
<sequence length="517" mass="56510">MGRLQKARLWAVLGSSLLLGGCMVGPDFERPEAPILDSWSSGADLPIDSRTGFTTRSANSVPWWQVFRDETLNGLIAQAYRQNVELQAAGVRVYQARAQLGIARGELFPQVQEINGGSKSIRFSAQDPFIRDLERVGLVNDHITRVSAGFDAAWEIDVWGKIRRDVQSADANLKANIASYDDALVTLTGDIAATYVTVRELQQLVATARKNAALQKKSLDLTRLRLENGAATKLDVDEATVLYNNTLASIPGYEAELAQAYNALSLLLSEPPGKMKSRLGRRARYPRAPAEVAIGVPADLLRRRPDIRYAEYVAAAQSAQIGVAKADLYPAFSISGAIGVSADDFSNLFGNGTATGFINPGFSWNFLNYGRIQNNVRVQDAEFQETLLNYKNTVLNAYSEVENALTAFLRSKQEAVYLRRSVAAARSAVSEVEAQYEDGTASYNRVVDAQKSLLVAEERLIAAEANVLTNLIAVYKGLGGGWVPENVDGLISEETRQQMAERTRWGKLLEKPVGNSG</sequence>
<evidence type="ECO:0000313" key="3">
    <source>
        <dbReference type="EMBL" id="CTQ65921.1"/>
    </source>
</evidence>
<keyword evidence="2" id="KW-1134">Transmembrane beta strand</keyword>
<dbReference type="InterPro" id="IPR010131">
    <property type="entry name" value="MdtP/NodT-like"/>
</dbReference>
<dbReference type="Pfam" id="PF02321">
    <property type="entry name" value="OEP"/>
    <property type="match status" value="2"/>
</dbReference>
<comment type="subcellular location">
    <subcellularLocation>
        <location evidence="2">Cell membrane</location>
        <topology evidence="2">Lipid-anchor</topology>
    </subcellularLocation>
</comment>
<keyword evidence="2" id="KW-0472">Membrane</keyword>
<reference evidence="4" key="1">
    <citation type="submission" date="2015-07" db="EMBL/GenBank/DDBJ databases">
        <authorList>
            <person name="Rodrigo-Torres Lidia"/>
            <person name="Arahal R.David."/>
        </authorList>
    </citation>
    <scope>NUCLEOTIDE SEQUENCE [LARGE SCALE GENOMIC DNA]</scope>
    <source>
        <strain evidence="4">CECT 5096</strain>
    </source>
</reference>
<name>A0A0M7A8A5_9HYPH</name>
<dbReference type="NCBIfam" id="TIGR01845">
    <property type="entry name" value="outer_NodT"/>
    <property type="match status" value="1"/>
</dbReference>
<gene>
    <name evidence="3" type="primary">oprM</name>
    <name evidence="3" type="ORF">LA5096_00903</name>
</gene>